<comment type="caution">
    <text evidence="3">The sequence shown here is derived from an EMBL/GenBank/DDBJ whole genome shotgun (WGS) entry which is preliminary data.</text>
</comment>
<evidence type="ECO:0000313" key="3">
    <source>
        <dbReference type="EMBL" id="OMG79460.1"/>
    </source>
</evidence>
<sequence>MSVSVRDAIVSSSHLASSAPELSEVEFGLIIASHAFNRWMVRCMACAGLPELTSLDILVLNHVFHRGRGKKLADICFTLNVEDTHLVNYSLKKLERLGVVQSAKTGKEVIYTTTDAGAAAIQRYAEVREQCLVKPFIDSPAADDASHQLANTLRALSGLYDQAARAATSL</sequence>
<dbReference type="GO" id="GO:0003700">
    <property type="term" value="F:DNA-binding transcription factor activity"/>
    <property type="evidence" value="ECO:0007669"/>
    <property type="project" value="InterPro"/>
</dbReference>
<dbReference type="OrthoDB" id="6622112at2"/>
<evidence type="ECO:0000313" key="2">
    <source>
        <dbReference type="EMBL" id="MCZ8405873.1"/>
    </source>
</evidence>
<evidence type="ECO:0000313" key="4">
    <source>
        <dbReference type="Proteomes" id="UP000187251"/>
    </source>
</evidence>
<accession>A0A1R1JN48</accession>
<dbReference type="SUPFAM" id="SSF46785">
    <property type="entry name" value="Winged helix' DNA-binding domain"/>
    <property type="match status" value="1"/>
</dbReference>
<evidence type="ECO:0000259" key="1">
    <source>
        <dbReference type="Pfam" id="PF13463"/>
    </source>
</evidence>
<dbReference type="InterPro" id="IPR036388">
    <property type="entry name" value="WH-like_DNA-bd_sf"/>
</dbReference>
<reference evidence="3 4" key="1">
    <citation type="submission" date="2016-09" db="EMBL/GenBank/DDBJ databases">
        <title>Phylogenomics of Achromobacter.</title>
        <authorList>
            <person name="Jeukens J."/>
            <person name="Freschi L."/>
            <person name="Vincent A.T."/>
            <person name="Emond-Rheault J.-G."/>
            <person name="Kukavica-Ibrulj I."/>
            <person name="Charette S.J."/>
            <person name="Levesque R.C."/>
        </authorList>
    </citation>
    <scope>NUCLEOTIDE SEQUENCE [LARGE SCALE GENOMIC DNA]</scope>
    <source>
        <strain evidence="3 4">AUS488</strain>
    </source>
</reference>
<dbReference type="Gene3D" id="1.10.10.10">
    <property type="entry name" value="Winged helix-like DNA-binding domain superfamily/Winged helix DNA-binding domain"/>
    <property type="match status" value="1"/>
</dbReference>
<keyword evidence="2" id="KW-0238">DNA-binding</keyword>
<proteinExistence type="predicted"/>
<organism evidence="3 4">
    <name type="scientific">Alcaligenes xylosoxydans xylosoxydans</name>
    <name type="common">Achromobacter xylosoxidans</name>
    <dbReference type="NCBI Taxonomy" id="85698"/>
    <lineage>
        <taxon>Bacteria</taxon>
        <taxon>Pseudomonadati</taxon>
        <taxon>Pseudomonadota</taxon>
        <taxon>Betaproteobacteria</taxon>
        <taxon>Burkholderiales</taxon>
        <taxon>Alcaligenaceae</taxon>
        <taxon>Achromobacter</taxon>
    </lineage>
</organism>
<dbReference type="InterPro" id="IPR036390">
    <property type="entry name" value="WH_DNA-bd_sf"/>
</dbReference>
<reference evidence="2" key="2">
    <citation type="submission" date="2022-12" db="EMBL/GenBank/DDBJ databases">
        <authorList>
            <person name="Voronina O.L."/>
            <person name="Kunda M.S."/>
            <person name="Ryzhova N."/>
            <person name="Aksenova E.I."/>
        </authorList>
    </citation>
    <scope>NUCLEOTIDE SEQUENCE</scope>
    <source>
        <strain evidence="2">SCCH136:Ach223948</strain>
    </source>
</reference>
<dbReference type="InterPro" id="IPR014601">
    <property type="entry name" value="Trans_reg_MarR_HTH"/>
</dbReference>
<dbReference type="InterPro" id="IPR000835">
    <property type="entry name" value="HTH_MarR-typ"/>
</dbReference>
<dbReference type="RefSeq" id="WP_006385017.1">
    <property type="nucleotide sequence ID" value="NZ_AP028040.1"/>
</dbReference>
<dbReference type="EMBL" id="JAPZVI010000055">
    <property type="protein sequence ID" value="MCZ8405873.1"/>
    <property type="molecule type" value="Genomic_DNA"/>
</dbReference>
<accession>A0A0M7HCG9</accession>
<dbReference type="Proteomes" id="UP000187251">
    <property type="component" value="Unassembled WGS sequence"/>
</dbReference>
<dbReference type="Pfam" id="PF13463">
    <property type="entry name" value="HTH_27"/>
    <property type="match status" value="1"/>
</dbReference>
<feature type="domain" description="HTH marR-type" evidence="1">
    <location>
        <begin position="52"/>
        <end position="117"/>
    </location>
</feature>
<protein>
    <submittedName>
        <fullName evidence="3">Transcriptional regulator</fullName>
    </submittedName>
    <submittedName>
        <fullName evidence="2">Winged helix DNA-binding protein</fullName>
    </submittedName>
</protein>
<dbReference type="EMBL" id="MJMN01000043">
    <property type="protein sequence ID" value="OMG79460.1"/>
    <property type="molecule type" value="Genomic_DNA"/>
</dbReference>
<dbReference type="GO" id="GO:0003677">
    <property type="term" value="F:DNA binding"/>
    <property type="evidence" value="ECO:0007669"/>
    <property type="project" value="UniProtKB-KW"/>
</dbReference>
<name>A0A0M7HCG9_ALCXX</name>
<gene>
    <name evidence="3" type="ORF">BIZ92_32615</name>
    <name evidence="2" type="ORF">O9570_30810</name>
</gene>
<dbReference type="Proteomes" id="UP001141992">
    <property type="component" value="Unassembled WGS sequence"/>
</dbReference>
<dbReference type="PIRSF" id="PIRSF036158">
    <property type="entry name" value="UCP036158_MarR"/>
    <property type="match status" value="1"/>
</dbReference>
<dbReference type="AlphaFoldDB" id="A0A0M7HCG9"/>
<dbReference type="GeneID" id="75277890"/>